<evidence type="ECO:0000256" key="10">
    <source>
        <dbReference type="SAM" id="SignalP"/>
    </source>
</evidence>
<keyword evidence="7 10" id="KW-0732">Signal</keyword>
<evidence type="ECO:0000313" key="12">
    <source>
        <dbReference type="Proteomes" id="UP000527355"/>
    </source>
</evidence>
<gene>
    <name evidence="11" type="ORF">mMyoMyo1_000844</name>
</gene>
<proteinExistence type="inferred from homology"/>
<evidence type="ECO:0000256" key="2">
    <source>
        <dbReference type="ARBA" id="ARBA00004613"/>
    </source>
</evidence>
<dbReference type="PROSITE" id="PS51257">
    <property type="entry name" value="PROKAR_LIPOPROTEIN"/>
    <property type="match status" value="1"/>
</dbReference>
<accession>A0A7J7S9V5</accession>
<keyword evidence="6" id="KW-0964">Secreted</keyword>
<dbReference type="PANTHER" id="PTHR32288:SF0">
    <property type="entry name" value="APOLIPOPROTEIN C-IV"/>
    <property type="match status" value="1"/>
</dbReference>
<dbReference type="InterPro" id="IPR028120">
    <property type="entry name" value="APOC4"/>
</dbReference>
<protein>
    <recommendedName>
        <fullName evidence="4">Apolipoprotein C-IV</fullName>
    </recommendedName>
    <alternativeName>
        <fullName evidence="9">Apolipoprotein C4</fullName>
    </alternativeName>
</protein>
<evidence type="ECO:0000256" key="9">
    <source>
        <dbReference type="ARBA" id="ARBA00031172"/>
    </source>
</evidence>
<evidence type="ECO:0000256" key="8">
    <source>
        <dbReference type="ARBA" id="ARBA00023055"/>
    </source>
</evidence>
<evidence type="ECO:0000256" key="7">
    <source>
        <dbReference type="ARBA" id="ARBA00022729"/>
    </source>
</evidence>
<dbReference type="EMBL" id="JABWUV010000019">
    <property type="protein sequence ID" value="KAF6285220.1"/>
    <property type="molecule type" value="Genomic_DNA"/>
</dbReference>
<organism evidence="11 12">
    <name type="scientific">Myotis myotis</name>
    <name type="common">Greater mouse-eared bat</name>
    <name type="synonym">Vespertilio myotis</name>
    <dbReference type="NCBI Taxonomy" id="51298"/>
    <lineage>
        <taxon>Eukaryota</taxon>
        <taxon>Metazoa</taxon>
        <taxon>Chordata</taxon>
        <taxon>Craniata</taxon>
        <taxon>Vertebrata</taxon>
        <taxon>Euteleostomi</taxon>
        <taxon>Mammalia</taxon>
        <taxon>Eutheria</taxon>
        <taxon>Laurasiatheria</taxon>
        <taxon>Chiroptera</taxon>
        <taxon>Yangochiroptera</taxon>
        <taxon>Vespertilionidae</taxon>
        <taxon>Myotis</taxon>
    </lineage>
</organism>
<dbReference type="OrthoDB" id="9449255at2759"/>
<dbReference type="GO" id="GO:0034361">
    <property type="term" value="C:very-low-density lipoprotein particle"/>
    <property type="evidence" value="ECO:0007669"/>
    <property type="project" value="TreeGrafter"/>
</dbReference>
<dbReference type="PANTHER" id="PTHR32288">
    <property type="entry name" value="APOLIPOPROTEIN C-IV"/>
    <property type="match status" value="1"/>
</dbReference>
<comment type="subcellular location">
    <subcellularLocation>
        <location evidence="2">Secreted</location>
    </subcellularLocation>
</comment>
<evidence type="ECO:0000313" key="11">
    <source>
        <dbReference type="EMBL" id="KAF6285220.1"/>
    </source>
</evidence>
<keyword evidence="5" id="KW-0813">Transport</keyword>
<evidence type="ECO:0000256" key="5">
    <source>
        <dbReference type="ARBA" id="ARBA00022448"/>
    </source>
</evidence>
<keyword evidence="8" id="KW-0445">Lipid transport</keyword>
<evidence type="ECO:0000256" key="1">
    <source>
        <dbReference type="ARBA" id="ARBA00003688"/>
    </source>
</evidence>
<evidence type="ECO:0000256" key="6">
    <source>
        <dbReference type="ARBA" id="ARBA00022525"/>
    </source>
</evidence>
<comment type="caution">
    <text evidence="11">The sequence shown here is derived from an EMBL/GenBank/DDBJ whole genome shotgun (WGS) entry which is preliminary data.</text>
</comment>
<evidence type="ECO:0000256" key="3">
    <source>
        <dbReference type="ARBA" id="ARBA00007402"/>
    </source>
</evidence>
<dbReference type="GO" id="GO:0070328">
    <property type="term" value="P:triglyceride homeostasis"/>
    <property type="evidence" value="ECO:0007669"/>
    <property type="project" value="TreeGrafter"/>
</dbReference>
<dbReference type="Pfam" id="PF15119">
    <property type="entry name" value="APOC4"/>
    <property type="match status" value="1"/>
</dbReference>
<name>A0A7J7S9V5_MYOMY</name>
<comment type="similarity">
    <text evidence="3">Belongs to the apolipoprotein C4 family.</text>
</comment>
<sequence>MLLPGLRPRALAALGLCAVVLACVVECQRGVHAGTPSPPTPPPGLASSSWNLVREKVKGLVGPLVTKTRDTWQWFQVPPAVQGFVQTYYEDHLKDLGPRAQAWLRSSKDNLLNKAHNLCPQLLCGERDRG</sequence>
<feature type="chain" id="PRO_5029609834" description="Apolipoprotein C-IV" evidence="10">
    <location>
        <begin position="34"/>
        <end position="130"/>
    </location>
</feature>
<reference evidence="11 12" key="1">
    <citation type="journal article" date="2020" name="Nature">
        <title>Six reference-quality genomes reveal evolution of bat adaptations.</title>
        <authorList>
            <person name="Jebb D."/>
            <person name="Huang Z."/>
            <person name="Pippel M."/>
            <person name="Hughes G.M."/>
            <person name="Lavrichenko K."/>
            <person name="Devanna P."/>
            <person name="Winkler S."/>
            <person name="Jermiin L.S."/>
            <person name="Skirmuntt E.C."/>
            <person name="Katzourakis A."/>
            <person name="Burkitt-Gray L."/>
            <person name="Ray D.A."/>
            <person name="Sullivan K.A.M."/>
            <person name="Roscito J.G."/>
            <person name="Kirilenko B.M."/>
            <person name="Davalos L.M."/>
            <person name="Corthals A.P."/>
            <person name="Power M.L."/>
            <person name="Jones G."/>
            <person name="Ransome R.D."/>
            <person name="Dechmann D.K.N."/>
            <person name="Locatelli A.G."/>
            <person name="Puechmaille S.J."/>
            <person name="Fedrigo O."/>
            <person name="Jarvis E.D."/>
            <person name="Hiller M."/>
            <person name="Vernes S.C."/>
            <person name="Myers E.W."/>
            <person name="Teeling E.C."/>
        </authorList>
    </citation>
    <scope>NUCLEOTIDE SEQUENCE [LARGE SCALE GENOMIC DNA]</scope>
    <source>
        <strain evidence="11">MMyoMyo1</strain>
        <tissue evidence="11">Flight muscle</tissue>
    </source>
</reference>
<keyword evidence="12" id="KW-1185">Reference proteome</keyword>
<dbReference type="AlphaFoldDB" id="A0A7J7S9V5"/>
<feature type="signal peptide" evidence="10">
    <location>
        <begin position="1"/>
        <end position="33"/>
    </location>
</feature>
<dbReference type="GO" id="GO:0006869">
    <property type="term" value="P:lipid transport"/>
    <property type="evidence" value="ECO:0007669"/>
    <property type="project" value="UniProtKB-KW"/>
</dbReference>
<comment type="function">
    <text evidence="1">May participate in lipoprotein metabolism.</text>
</comment>
<evidence type="ECO:0000256" key="4">
    <source>
        <dbReference type="ARBA" id="ARBA00013939"/>
    </source>
</evidence>
<dbReference type="VEuPathDB" id="HostDB:GeneID_118674547"/>
<keyword evidence="11" id="KW-0449">Lipoprotein</keyword>
<dbReference type="Proteomes" id="UP000527355">
    <property type="component" value="Unassembled WGS sequence"/>
</dbReference>
<dbReference type="GO" id="GO:0034364">
    <property type="term" value="C:high-density lipoprotein particle"/>
    <property type="evidence" value="ECO:0007669"/>
    <property type="project" value="TreeGrafter"/>
</dbReference>
<dbReference type="GO" id="GO:0010890">
    <property type="term" value="P:positive regulation of triglyceride storage"/>
    <property type="evidence" value="ECO:0007669"/>
    <property type="project" value="TreeGrafter"/>
</dbReference>